<dbReference type="PANTHER" id="PTHR30632:SF14">
    <property type="entry name" value="TUNGSTATE_MOLYBDATE_CHROMATE-BINDING PROTEIN MODA"/>
    <property type="match status" value="1"/>
</dbReference>
<protein>
    <submittedName>
        <fullName evidence="8">Molybdate ABC transporter substrate-binding protein</fullName>
    </submittedName>
</protein>
<dbReference type="Proteomes" id="UP000245539">
    <property type="component" value="Unassembled WGS sequence"/>
</dbReference>
<evidence type="ECO:0000313" key="8">
    <source>
        <dbReference type="EMBL" id="PWQ95450.1"/>
    </source>
</evidence>
<comment type="subunit">
    <text evidence="5">The complex is composed of two ATP-binding proteins (ModC), two transmembrane proteins (ModB) and a solute-binding protein (ModA).</text>
</comment>
<gene>
    <name evidence="8" type="primary">modA</name>
    <name evidence="8" type="ORF">DKW60_15030</name>
</gene>
<sequence>MAALSPRKLLRSIVLSILLGISSTPAFADDLLVAVASNFIKPMQAISQQFTESTGHKVTLSFGSSGKLMAQIRHGAPFDLFLSADQDKVTRLLEKELAVSGSEFIYAQGRLVLWSGKQELVDTSGDVLKSDKFRYIALADAKLAPYGKAAEQVISALGIEQHLKPRVVKGENISQTYQFVRTGNADLGFVALSQVQHHPESLKGSQWLIPRDYHEPIDQYAVILKRAKHKDAATEFSQFLQRKSTHALIRSFGYDLPTSVQLAESDQSCDYAYLR</sequence>
<dbReference type="InterPro" id="IPR044084">
    <property type="entry name" value="AvModA-like_subst-bd"/>
</dbReference>
<dbReference type="Gene3D" id="3.40.190.10">
    <property type="entry name" value="Periplasmic binding protein-like II"/>
    <property type="match status" value="2"/>
</dbReference>
<feature type="binding site" evidence="6">
    <location>
        <position position="173"/>
    </location>
    <ligand>
        <name>molybdate</name>
        <dbReference type="ChEBI" id="CHEBI:36264"/>
    </ligand>
</feature>
<dbReference type="AlphaFoldDB" id="A0A317CGM1"/>
<dbReference type="FunFam" id="3.40.190.10:FF:000035">
    <property type="entry name" value="Molybdate ABC transporter substrate-binding protein"/>
    <property type="match status" value="1"/>
</dbReference>
<dbReference type="InterPro" id="IPR050682">
    <property type="entry name" value="ModA/WtpA"/>
</dbReference>
<dbReference type="GO" id="GO:1901359">
    <property type="term" value="F:tungstate binding"/>
    <property type="evidence" value="ECO:0007669"/>
    <property type="project" value="UniProtKB-ARBA"/>
</dbReference>
<dbReference type="Pfam" id="PF13531">
    <property type="entry name" value="SBP_bac_11"/>
    <property type="match status" value="1"/>
</dbReference>
<comment type="similarity">
    <text evidence="1">Belongs to the bacterial solute-binding protein ModA family.</text>
</comment>
<evidence type="ECO:0000256" key="1">
    <source>
        <dbReference type="ARBA" id="ARBA00009175"/>
    </source>
</evidence>
<dbReference type="GO" id="GO:0015689">
    <property type="term" value="P:molybdate ion transport"/>
    <property type="evidence" value="ECO:0007669"/>
    <property type="project" value="InterPro"/>
</dbReference>
<reference evidence="8 9" key="1">
    <citation type="submission" date="2018-05" db="EMBL/GenBank/DDBJ databases">
        <title>Leucothrix arctica sp. nov., isolated from Arctic seawater.</title>
        <authorList>
            <person name="Choi A."/>
            <person name="Baek K."/>
        </authorList>
    </citation>
    <scope>NUCLEOTIDE SEQUENCE [LARGE SCALE GENOMIC DNA]</scope>
    <source>
        <strain evidence="8 9">JCM 18388</strain>
    </source>
</reference>
<dbReference type="InterPro" id="IPR005950">
    <property type="entry name" value="ModA"/>
</dbReference>
<feature type="signal peptide" evidence="7">
    <location>
        <begin position="1"/>
        <end position="28"/>
    </location>
</feature>
<evidence type="ECO:0000256" key="5">
    <source>
        <dbReference type="ARBA" id="ARBA00062515"/>
    </source>
</evidence>
<dbReference type="GO" id="GO:0030973">
    <property type="term" value="F:molybdate ion binding"/>
    <property type="evidence" value="ECO:0007669"/>
    <property type="project" value="InterPro"/>
</dbReference>
<dbReference type="SUPFAM" id="SSF53850">
    <property type="entry name" value="Periplasmic binding protein-like II"/>
    <property type="match status" value="1"/>
</dbReference>
<evidence type="ECO:0000313" key="9">
    <source>
        <dbReference type="Proteomes" id="UP000245539"/>
    </source>
</evidence>
<evidence type="ECO:0000256" key="4">
    <source>
        <dbReference type="ARBA" id="ARBA00022729"/>
    </source>
</evidence>
<keyword evidence="3 6" id="KW-0479">Metal-binding</keyword>
<dbReference type="EMBL" id="QGKM01000046">
    <property type="protein sequence ID" value="PWQ95450.1"/>
    <property type="molecule type" value="Genomic_DNA"/>
</dbReference>
<dbReference type="NCBIfam" id="TIGR01256">
    <property type="entry name" value="modA"/>
    <property type="match status" value="1"/>
</dbReference>
<feature type="binding site" evidence="6">
    <location>
        <position position="65"/>
    </location>
    <ligand>
        <name>molybdate</name>
        <dbReference type="ChEBI" id="CHEBI:36264"/>
    </ligand>
</feature>
<comment type="caution">
    <text evidence="8">The sequence shown here is derived from an EMBL/GenBank/DDBJ whole genome shotgun (WGS) entry which is preliminary data.</text>
</comment>
<keyword evidence="9" id="KW-1185">Reference proteome</keyword>
<dbReference type="OrthoDB" id="9785015at2"/>
<organism evidence="8 9">
    <name type="scientific">Leucothrix pacifica</name>
    <dbReference type="NCBI Taxonomy" id="1247513"/>
    <lineage>
        <taxon>Bacteria</taxon>
        <taxon>Pseudomonadati</taxon>
        <taxon>Pseudomonadota</taxon>
        <taxon>Gammaproteobacteria</taxon>
        <taxon>Thiotrichales</taxon>
        <taxon>Thiotrichaceae</taxon>
        <taxon>Leucothrix</taxon>
    </lineage>
</organism>
<name>A0A317CGM1_9GAMM</name>
<keyword evidence="4 7" id="KW-0732">Signal</keyword>
<dbReference type="CDD" id="cd13539">
    <property type="entry name" value="PBP2_AvModA"/>
    <property type="match status" value="1"/>
</dbReference>
<dbReference type="PIRSF" id="PIRSF004846">
    <property type="entry name" value="ModA"/>
    <property type="match status" value="1"/>
</dbReference>
<evidence type="ECO:0000256" key="3">
    <source>
        <dbReference type="ARBA" id="ARBA00022723"/>
    </source>
</evidence>
<evidence type="ECO:0000256" key="2">
    <source>
        <dbReference type="ARBA" id="ARBA00022505"/>
    </source>
</evidence>
<accession>A0A317CGM1</accession>
<dbReference type="PANTHER" id="PTHR30632">
    <property type="entry name" value="MOLYBDATE-BINDING PERIPLASMIC PROTEIN"/>
    <property type="match status" value="1"/>
</dbReference>
<proteinExistence type="inferred from homology"/>
<feature type="chain" id="PRO_5016380862" evidence="7">
    <location>
        <begin position="29"/>
        <end position="275"/>
    </location>
</feature>
<evidence type="ECO:0000256" key="7">
    <source>
        <dbReference type="SAM" id="SignalP"/>
    </source>
</evidence>
<keyword evidence="2 6" id="KW-0500">Molybdenum</keyword>
<dbReference type="GO" id="GO:0046872">
    <property type="term" value="F:metal ion binding"/>
    <property type="evidence" value="ECO:0007669"/>
    <property type="project" value="UniProtKB-KW"/>
</dbReference>
<evidence type="ECO:0000256" key="6">
    <source>
        <dbReference type="PIRSR" id="PIRSR004846-1"/>
    </source>
</evidence>